<comment type="caution">
    <text evidence="1">The sequence shown here is derived from an EMBL/GenBank/DDBJ whole genome shotgun (WGS) entry which is preliminary data.</text>
</comment>
<dbReference type="Pfam" id="PF05437">
    <property type="entry name" value="AzlD"/>
    <property type="match status" value="1"/>
</dbReference>
<dbReference type="InterPro" id="IPR008407">
    <property type="entry name" value="Brnchd-chn_aa_trnsp_AzlD"/>
</dbReference>
<organism evidence="1 2">
    <name type="scientific">Serinibacter arcticus</name>
    <dbReference type="NCBI Taxonomy" id="1655435"/>
    <lineage>
        <taxon>Bacteria</taxon>
        <taxon>Bacillati</taxon>
        <taxon>Actinomycetota</taxon>
        <taxon>Actinomycetes</taxon>
        <taxon>Micrococcales</taxon>
        <taxon>Beutenbergiaceae</taxon>
        <taxon>Serinibacter</taxon>
    </lineage>
</organism>
<evidence type="ECO:0000313" key="2">
    <source>
        <dbReference type="Proteomes" id="UP000297318"/>
    </source>
</evidence>
<dbReference type="EMBL" id="RHPJ01000002">
    <property type="protein sequence ID" value="TGO05315.1"/>
    <property type="molecule type" value="Genomic_DNA"/>
</dbReference>
<dbReference type="OrthoDB" id="4484240at2"/>
<dbReference type="Proteomes" id="UP000297318">
    <property type="component" value="Unassembled WGS sequence"/>
</dbReference>
<protein>
    <submittedName>
        <fullName evidence="1">Putative inner membrane protein</fullName>
    </submittedName>
</protein>
<proteinExistence type="predicted"/>
<accession>A0A4Z1E031</accession>
<reference evidence="1 2" key="1">
    <citation type="submission" date="2018-11" db="EMBL/GenBank/DDBJ databases">
        <title>Complete genome sequencing of the Actinobacteria Serinibacter sp. K3-2.</title>
        <authorList>
            <person name="Rakitin A.L."/>
            <person name="Beletsky A.V."/>
            <person name="Mardanov A.V."/>
            <person name="Ravin N.V."/>
            <person name="Gromova A.S."/>
            <person name="Filippova S.N."/>
            <person name="Gal'Chenko V.F."/>
        </authorList>
    </citation>
    <scope>NUCLEOTIDE SEQUENCE [LARGE SCALE GENOMIC DNA]</scope>
    <source>
        <strain evidence="1 2">K3-2</strain>
    </source>
</reference>
<gene>
    <name evidence="1" type="ORF">SERN_1319</name>
</gene>
<dbReference type="AlphaFoldDB" id="A0A4Z1E031"/>
<sequence length="106" mass="10778">MTEVMIAVVLLAIGTYGTRRAGVALGGHVTEGPRAQHAERLLDHAIIALLIGVTLTTAVYDGDAPAGWARPLGVACALTAARLHAPLAVSVLLGAGVTALLRHLGL</sequence>
<keyword evidence="2" id="KW-1185">Reference proteome</keyword>
<name>A0A4Z1E031_9MICO</name>
<dbReference type="RefSeq" id="WP_135849336.1">
    <property type="nucleotide sequence ID" value="NZ_RHPJ01000002.1"/>
</dbReference>
<evidence type="ECO:0000313" key="1">
    <source>
        <dbReference type="EMBL" id="TGO05315.1"/>
    </source>
</evidence>